<reference evidence="1" key="1">
    <citation type="journal article" date="2014" name="Int. J. Syst. Evol. Microbiol.">
        <title>Complete genome sequence of Corynebacterium casei LMG S-19264T (=DSM 44701T), isolated from a smear-ripened cheese.</title>
        <authorList>
            <consortium name="US DOE Joint Genome Institute (JGI-PGF)"/>
            <person name="Walter F."/>
            <person name="Albersmeier A."/>
            <person name="Kalinowski J."/>
            <person name="Ruckert C."/>
        </authorList>
    </citation>
    <scope>NUCLEOTIDE SEQUENCE</scope>
    <source>
        <strain evidence="1">NBRC 110071</strain>
    </source>
</reference>
<sequence length="149" mass="16297">MFISKIKGEVMKARIKWVENVSFLGESGTGHTVLMDGPEDHGGRNIGMRPMETLLIGMGGCASFDVVSILKKSRQQVTDCVAEIEAERADEVPSVFTKIHLHFKVTGTNLKEAQVKRAVELSAEKYCSASIMLGKAGVEITHDYEVIEG</sequence>
<dbReference type="Gene3D" id="3.30.300.20">
    <property type="match status" value="1"/>
</dbReference>
<keyword evidence="2" id="KW-1185">Reference proteome</keyword>
<name>A0AA37SFS1_9GAMM</name>
<dbReference type="SUPFAM" id="SSF82784">
    <property type="entry name" value="OsmC-like"/>
    <property type="match status" value="1"/>
</dbReference>
<dbReference type="InterPro" id="IPR003718">
    <property type="entry name" value="OsmC/Ohr_fam"/>
</dbReference>
<accession>A0AA37SFS1</accession>
<dbReference type="Gene3D" id="2.20.25.10">
    <property type="match status" value="1"/>
</dbReference>
<evidence type="ECO:0000313" key="1">
    <source>
        <dbReference type="EMBL" id="GLQ33456.1"/>
    </source>
</evidence>
<dbReference type="PANTHER" id="PTHR34352:SF1">
    <property type="entry name" value="PROTEIN YHFA"/>
    <property type="match status" value="1"/>
</dbReference>
<reference evidence="1" key="2">
    <citation type="submission" date="2023-01" db="EMBL/GenBank/DDBJ databases">
        <title>Draft genome sequence of Litoribrevibacter albus strain NBRC 110071.</title>
        <authorList>
            <person name="Sun Q."/>
            <person name="Mori K."/>
        </authorList>
    </citation>
    <scope>NUCLEOTIDE SEQUENCE</scope>
    <source>
        <strain evidence="1">NBRC 110071</strain>
    </source>
</reference>
<dbReference type="InterPro" id="IPR036102">
    <property type="entry name" value="OsmC/Ohrsf"/>
</dbReference>
<protein>
    <recommendedName>
        <fullName evidence="3">OsmC family protein</fullName>
    </recommendedName>
</protein>
<organism evidence="1 2">
    <name type="scientific">Litoribrevibacter albus</name>
    <dbReference type="NCBI Taxonomy" id="1473156"/>
    <lineage>
        <taxon>Bacteria</taxon>
        <taxon>Pseudomonadati</taxon>
        <taxon>Pseudomonadota</taxon>
        <taxon>Gammaproteobacteria</taxon>
        <taxon>Oceanospirillales</taxon>
        <taxon>Oceanospirillaceae</taxon>
        <taxon>Litoribrevibacter</taxon>
    </lineage>
</organism>
<dbReference type="AlphaFoldDB" id="A0AA37SFS1"/>
<dbReference type="NCBIfam" id="NF008009">
    <property type="entry name" value="PRK10738.1"/>
    <property type="match status" value="1"/>
</dbReference>
<evidence type="ECO:0000313" key="2">
    <source>
        <dbReference type="Proteomes" id="UP001161389"/>
    </source>
</evidence>
<gene>
    <name evidence="1" type="ORF">GCM10007876_39360</name>
</gene>
<dbReference type="InterPro" id="IPR015946">
    <property type="entry name" value="KH_dom-like_a/b"/>
</dbReference>
<dbReference type="Proteomes" id="UP001161389">
    <property type="component" value="Unassembled WGS sequence"/>
</dbReference>
<proteinExistence type="predicted"/>
<dbReference type="EMBL" id="BSNM01000027">
    <property type="protein sequence ID" value="GLQ33456.1"/>
    <property type="molecule type" value="Genomic_DNA"/>
</dbReference>
<comment type="caution">
    <text evidence="1">The sequence shown here is derived from an EMBL/GenBank/DDBJ whole genome shotgun (WGS) entry which is preliminary data.</text>
</comment>
<dbReference type="Pfam" id="PF02566">
    <property type="entry name" value="OsmC"/>
    <property type="match status" value="1"/>
</dbReference>
<dbReference type="PANTHER" id="PTHR34352">
    <property type="entry name" value="PROTEIN YHFA"/>
    <property type="match status" value="1"/>
</dbReference>
<evidence type="ECO:0008006" key="3">
    <source>
        <dbReference type="Google" id="ProtNLM"/>
    </source>
</evidence>